<reference evidence="2" key="1">
    <citation type="submission" date="2020-04" db="EMBL/GenBank/DDBJ databases">
        <title>Hybrid Assembly of Korean Phytophthora infestans isolates.</title>
        <authorList>
            <person name="Prokchorchik M."/>
            <person name="Lee Y."/>
            <person name="Seo J."/>
            <person name="Cho J.-H."/>
            <person name="Park Y.-E."/>
            <person name="Jang D.-C."/>
            <person name="Im J.-S."/>
            <person name="Choi J.-G."/>
            <person name="Park H.-J."/>
            <person name="Lee G.-B."/>
            <person name="Lee Y.-G."/>
            <person name="Hong S.-Y."/>
            <person name="Cho K."/>
            <person name="Sohn K.H."/>
        </authorList>
    </citation>
    <scope>NUCLEOTIDE SEQUENCE</scope>
    <source>
        <strain evidence="2">KR_1_A1</strain>
        <strain evidence="3">KR_2_A2</strain>
    </source>
</reference>
<feature type="region of interest" description="Disordered" evidence="1">
    <location>
        <begin position="136"/>
        <end position="170"/>
    </location>
</feature>
<feature type="compositionally biased region" description="Polar residues" evidence="1">
    <location>
        <begin position="205"/>
        <end position="224"/>
    </location>
</feature>
<dbReference type="EMBL" id="JAACNO010000795">
    <property type="protein sequence ID" value="KAF4144800.1"/>
    <property type="molecule type" value="Genomic_DNA"/>
</dbReference>
<proteinExistence type="predicted"/>
<gene>
    <name evidence="2" type="ORF">GN244_ATG08746</name>
    <name evidence="3" type="ORF">GN958_ATG05968</name>
</gene>
<organism evidence="2 4">
    <name type="scientific">Phytophthora infestans</name>
    <name type="common">Potato late blight agent</name>
    <name type="synonym">Botrytis infestans</name>
    <dbReference type="NCBI Taxonomy" id="4787"/>
    <lineage>
        <taxon>Eukaryota</taxon>
        <taxon>Sar</taxon>
        <taxon>Stramenopiles</taxon>
        <taxon>Oomycota</taxon>
        <taxon>Peronosporomycetes</taxon>
        <taxon>Peronosporales</taxon>
        <taxon>Peronosporaceae</taxon>
        <taxon>Phytophthora</taxon>
    </lineage>
</organism>
<feature type="compositionally biased region" description="Basic and acidic residues" evidence="1">
    <location>
        <begin position="14"/>
        <end position="26"/>
    </location>
</feature>
<dbReference type="EMBL" id="WSZM01000181">
    <property type="protein sequence ID" value="KAF4039144.1"/>
    <property type="molecule type" value="Genomic_DNA"/>
</dbReference>
<dbReference type="AlphaFoldDB" id="A0A833SWI9"/>
<feature type="region of interest" description="Disordered" evidence="1">
    <location>
        <begin position="188"/>
        <end position="247"/>
    </location>
</feature>
<protein>
    <submittedName>
        <fullName evidence="2">Uncharacterized protein</fullName>
    </submittedName>
</protein>
<keyword evidence="4" id="KW-1185">Reference proteome</keyword>
<sequence>MVAPAGKVPSRKMTAREKPKVEVSRRREWRRRRSDEVPEPHLPLDKSGAREGKDAGPNRTECTRDVLGKIQGIYGLTKGEETRKTNEPAKGKASANQKTLSKTKTVAKGKAPAQSSTSGDSVVSVVRATIAGAVTSLQLREILGTSDEDEDDDQDDPTSTPTSKIGKCRESTSALTLIASMVLLLTTAAGPPTSEPTPTAEVTGPPTSDPTSNASLTLPPTSEPTLKKVATPNRSPAMRNLPGSAGK</sequence>
<evidence type="ECO:0000256" key="1">
    <source>
        <dbReference type="SAM" id="MobiDB-lite"/>
    </source>
</evidence>
<dbReference type="Proteomes" id="UP000602510">
    <property type="component" value="Unassembled WGS sequence"/>
</dbReference>
<comment type="caution">
    <text evidence="2">The sequence shown here is derived from an EMBL/GenBank/DDBJ whole genome shotgun (WGS) entry which is preliminary data.</text>
</comment>
<evidence type="ECO:0000313" key="3">
    <source>
        <dbReference type="EMBL" id="KAF4144800.1"/>
    </source>
</evidence>
<evidence type="ECO:0000313" key="4">
    <source>
        <dbReference type="Proteomes" id="UP000602510"/>
    </source>
</evidence>
<feature type="region of interest" description="Disordered" evidence="1">
    <location>
        <begin position="1"/>
        <end position="121"/>
    </location>
</feature>
<feature type="compositionally biased region" description="Acidic residues" evidence="1">
    <location>
        <begin position="146"/>
        <end position="156"/>
    </location>
</feature>
<accession>A0A833SWI9</accession>
<dbReference type="Proteomes" id="UP000704712">
    <property type="component" value="Unassembled WGS sequence"/>
</dbReference>
<feature type="compositionally biased region" description="Basic and acidic residues" evidence="1">
    <location>
        <begin position="33"/>
        <end position="67"/>
    </location>
</feature>
<feature type="compositionally biased region" description="Polar residues" evidence="1">
    <location>
        <begin position="94"/>
        <end position="104"/>
    </location>
</feature>
<evidence type="ECO:0000313" key="2">
    <source>
        <dbReference type="EMBL" id="KAF4039144.1"/>
    </source>
</evidence>
<feature type="compositionally biased region" description="Basic and acidic residues" evidence="1">
    <location>
        <begin position="78"/>
        <end position="90"/>
    </location>
</feature>
<name>A0A833SWI9_PHYIN</name>